<dbReference type="PROSITE" id="PS51278">
    <property type="entry name" value="GATASE_TYPE_2"/>
    <property type="match status" value="1"/>
</dbReference>
<name>A0A377GFL3_9GAMM</name>
<dbReference type="Proteomes" id="UP000186808">
    <property type="component" value="Unassembled WGS sequence"/>
</dbReference>
<reference evidence="12 14" key="2">
    <citation type="submission" date="2018-06" db="EMBL/GenBank/DDBJ databases">
        <authorList>
            <consortium name="Pathogen Informatics"/>
            <person name="Doyle S."/>
        </authorList>
    </citation>
    <scope>NUCLEOTIDE SEQUENCE [LARGE SCALE GENOMIC DNA]</scope>
    <source>
        <strain evidence="12 14">NCTC11401</strain>
    </source>
</reference>
<dbReference type="SUPFAM" id="SSF52402">
    <property type="entry name" value="Adenine nucleotide alpha hydrolases-like"/>
    <property type="match status" value="1"/>
</dbReference>
<comment type="similarity">
    <text evidence="2">Belongs to the asparagine synthetase family.</text>
</comment>
<keyword evidence="4 9" id="KW-0547">Nucleotide-binding</keyword>
<evidence type="ECO:0000256" key="5">
    <source>
        <dbReference type="ARBA" id="ARBA00022840"/>
    </source>
</evidence>
<dbReference type="STRING" id="464.Lgor_0984"/>
<dbReference type="InterPro" id="IPR006426">
    <property type="entry name" value="Asn_synth_AEB"/>
</dbReference>
<evidence type="ECO:0000256" key="3">
    <source>
        <dbReference type="ARBA" id="ARBA00012737"/>
    </source>
</evidence>
<protein>
    <recommendedName>
        <fullName evidence="3">asparagine synthase (glutamine-hydrolyzing)</fullName>
        <ecNumber evidence="3">6.3.5.4</ecNumber>
    </recommendedName>
</protein>
<dbReference type="GO" id="GO:0006529">
    <property type="term" value="P:asparagine biosynthetic process"/>
    <property type="evidence" value="ECO:0007669"/>
    <property type="project" value="UniProtKB-KW"/>
</dbReference>
<dbReference type="CDD" id="cd01991">
    <property type="entry name" value="Asn_synthase_B_C"/>
    <property type="match status" value="1"/>
</dbReference>
<evidence type="ECO:0000256" key="2">
    <source>
        <dbReference type="ARBA" id="ARBA00005752"/>
    </source>
</evidence>
<dbReference type="Proteomes" id="UP000254374">
    <property type="component" value="Unassembled WGS sequence"/>
</dbReference>
<feature type="binding site" evidence="9">
    <location>
        <position position="100"/>
    </location>
    <ligand>
        <name>L-glutamine</name>
        <dbReference type="ChEBI" id="CHEBI:58359"/>
    </ligand>
</feature>
<proteinExistence type="inferred from homology"/>
<evidence type="ECO:0000313" key="14">
    <source>
        <dbReference type="Proteomes" id="UP000254374"/>
    </source>
</evidence>
<dbReference type="GO" id="GO:0004066">
    <property type="term" value="F:asparagine synthase (glutamine-hydrolyzing) activity"/>
    <property type="evidence" value="ECO:0007669"/>
    <property type="project" value="UniProtKB-EC"/>
</dbReference>
<evidence type="ECO:0000256" key="1">
    <source>
        <dbReference type="ARBA" id="ARBA00005187"/>
    </source>
</evidence>
<dbReference type="InterPro" id="IPR051786">
    <property type="entry name" value="ASN_synthetase/amidase"/>
</dbReference>
<evidence type="ECO:0000256" key="8">
    <source>
        <dbReference type="PIRSR" id="PIRSR001589-1"/>
    </source>
</evidence>
<feature type="active site" description="For GATase activity" evidence="8">
    <location>
        <position position="2"/>
    </location>
</feature>
<dbReference type="Pfam" id="PF13537">
    <property type="entry name" value="GATase_7"/>
    <property type="match status" value="1"/>
</dbReference>
<dbReference type="NCBIfam" id="TIGR01536">
    <property type="entry name" value="asn_synth_AEB"/>
    <property type="match status" value="1"/>
</dbReference>
<keyword evidence="8" id="KW-0028">Amino-acid biosynthesis</keyword>
<dbReference type="InterPro" id="IPR001962">
    <property type="entry name" value="Asn_synthase"/>
</dbReference>
<dbReference type="SUPFAM" id="SSF56235">
    <property type="entry name" value="N-terminal nucleophile aminohydrolases (Ntn hydrolases)"/>
    <property type="match status" value="1"/>
</dbReference>
<sequence length="622" mass="71646">MCGIAGVVTNFENKDIVSCLRQAEMAQKHRGPDIQDIAHFKCGHWQLGFAHQRLSILDLSDAGAQPMSSASSCIIYNGEVYNYLTLKSSLQTTHFHSETDTEVVLCALDELGIDTAVRAFNGMWAFAWLNQKTNKLYLCRDRAGVKPLYYYLKDNQLYFASEVKAILEMTGEQFHLDYQAVGEYLIQSIQDTSNNTFFDAIKAVPAGHYIEIDLNNQQLKLNFVPYWNVLDAEPFEGDNLHEHVASLFQDAVKIRMKSDVPIGVTLSGGLDSSSIAAMMQQHLGSAANLNILSVVSPGSKLDESFFIDKMAHFLGAKVHKLELSWSPTDAIDLLKKATWHNDAPLGSFSNVAHYLMMQKAHELGITVILSGQGADELLCGYKKYLGFYIQSLIRQKKIWRAFLLGWSFLINRSVVTQFNWKEAKRYLPKRWIKRRDIDISGAMIRKNYRSKALGLKQHQTITERQIEDLSQFSVPFLTHYEDRMSMAWSREIRLPFLDYRLMELFINLPPHKKLGKGWTKLIFRESIKAHLPKKIVWRKDKQGFVNPQEEWLRNELVETVLGYFNESALIFKYQLVERKELLEKYRIYCANKSKSSTVWYRDIFNPLALEIWLQLNEKYLAS</sequence>
<dbReference type="PIRSF" id="PIRSF001589">
    <property type="entry name" value="Asn_synthetase_glu-h"/>
    <property type="match status" value="1"/>
</dbReference>
<feature type="binding site" evidence="9">
    <location>
        <position position="294"/>
    </location>
    <ligand>
        <name>ATP</name>
        <dbReference type="ChEBI" id="CHEBI:30616"/>
    </ligand>
</feature>
<dbReference type="EMBL" id="UGGV01000001">
    <property type="protein sequence ID" value="STO23374.1"/>
    <property type="molecule type" value="Genomic_DNA"/>
</dbReference>
<dbReference type="Gene3D" id="3.60.20.10">
    <property type="entry name" value="Glutamine Phosphoribosylpyrophosphate, subunit 1, domain 1"/>
    <property type="match status" value="1"/>
</dbReference>
<feature type="domain" description="Glutamine amidotransferase type-2" evidence="10">
    <location>
        <begin position="2"/>
        <end position="215"/>
    </location>
</feature>
<evidence type="ECO:0000259" key="10">
    <source>
        <dbReference type="PROSITE" id="PS51278"/>
    </source>
</evidence>
<dbReference type="CDD" id="cd00712">
    <property type="entry name" value="AsnB"/>
    <property type="match status" value="1"/>
</dbReference>
<dbReference type="Gene3D" id="3.40.50.620">
    <property type="entry name" value="HUPs"/>
    <property type="match status" value="1"/>
</dbReference>
<dbReference type="EMBL" id="FTNL01000010">
    <property type="protein sequence ID" value="SIR33891.1"/>
    <property type="molecule type" value="Genomic_DNA"/>
</dbReference>
<evidence type="ECO:0000313" key="12">
    <source>
        <dbReference type="EMBL" id="STO23374.1"/>
    </source>
</evidence>
<keyword evidence="5 9" id="KW-0067">ATP-binding</keyword>
<reference evidence="11 13" key="1">
    <citation type="submission" date="2017-01" db="EMBL/GenBank/DDBJ databases">
        <authorList>
            <person name="Varghese N."/>
            <person name="Submissions S."/>
        </authorList>
    </citation>
    <scope>NUCLEOTIDE SEQUENCE [LARGE SCALE GENOMIC DNA]</scope>
    <source>
        <strain evidence="11 13">ATCC 33342</strain>
    </source>
</reference>
<feature type="binding site" evidence="9">
    <location>
        <begin position="370"/>
        <end position="371"/>
    </location>
    <ligand>
        <name>ATP</name>
        <dbReference type="ChEBI" id="CHEBI:30616"/>
    </ligand>
</feature>
<dbReference type="InterPro" id="IPR017932">
    <property type="entry name" value="GATase_2_dom"/>
</dbReference>
<dbReference type="GO" id="GO:0005524">
    <property type="term" value="F:ATP binding"/>
    <property type="evidence" value="ECO:0007669"/>
    <property type="project" value="UniProtKB-KW"/>
</dbReference>
<evidence type="ECO:0000313" key="13">
    <source>
        <dbReference type="Proteomes" id="UP000186808"/>
    </source>
</evidence>
<dbReference type="Pfam" id="PF00733">
    <property type="entry name" value="Asn_synthase"/>
    <property type="match status" value="1"/>
</dbReference>
<dbReference type="OrthoDB" id="9763290at2"/>
<dbReference type="InterPro" id="IPR014729">
    <property type="entry name" value="Rossmann-like_a/b/a_fold"/>
</dbReference>
<evidence type="ECO:0000256" key="9">
    <source>
        <dbReference type="PIRSR" id="PIRSR001589-2"/>
    </source>
</evidence>
<keyword evidence="13" id="KW-1185">Reference proteome</keyword>
<dbReference type="EC" id="6.3.5.4" evidence="3"/>
<keyword evidence="12" id="KW-0436">Ligase</keyword>
<comment type="pathway">
    <text evidence="1">Amino-acid biosynthesis; L-asparagine biosynthesis; L-asparagine from L-aspartate (L-Gln route): step 1/1.</text>
</comment>
<evidence type="ECO:0000313" key="11">
    <source>
        <dbReference type="EMBL" id="SIR33891.1"/>
    </source>
</evidence>
<evidence type="ECO:0000256" key="7">
    <source>
        <dbReference type="ARBA" id="ARBA00048741"/>
    </source>
</evidence>
<dbReference type="PANTHER" id="PTHR43284:SF1">
    <property type="entry name" value="ASPARAGINE SYNTHETASE"/>
    <property type="match status" value="1"/>
</dbReference>
<comment type="catalytic activity">
    <reaction evidence="7">
        <text>L-aspartate + L-glutamine + ATP + H2O = L-asparagine + L-glutamate + AMP + diphosphate + H(+)</text>
        <dbReference type="Rhea" id="RHEA:12228"/>
        <dbReference type="ChEBI" id="CHEBI:15377"/>
        <dbReference type="ChEBI" id="CHEBI:15378"/>
        <dbReference type="ChEBI" id="CHEBI:29985"/>
        <dbReference type="ChEBI" id="CHEBI:29991"/>
        <dbReference type="ChEBI" id="CHEBI:30616"/>
        <dbReference type="ChEBI" id="CHEBI:33019"/>
        <dbReference type="ChEBI" id="CHEBI:58048"/>
        <dbReference type="ChEBI" id="CHEBI:58359"/>
        <dbReference type="ChEBI" id="CHEBI:456215"/>
        <dbReference type="EC" id="6.3.5.4"/>
    </reaction>
</comment>
<keyword evidence="8" id="KW-0061">Asparagine biosynthesis</keyword>
<organism evidence="12 14">
    <name type="scientific">Fluoribacter gormanii</name>
    <dbReference type="NCBI Taxonomy" id="464"/>
    <lineage>
        <taxon>Bacteria</taxon>
        <taxon>Pseudomonadati</taxon>
        <taxon>Pseudomonadota</taxon>
        <taxon>Gammaproteobacteria</taxon>
        <taxon>Legionellales</taxon>
        <taxon>Legionellaceae</taxon>
        <taxon>Fluoribacter</taxon>
    </lineage>
</organism>
<keyword evidence="6 8" id="KW-0315">Glutamine amidotransferase</keyword>
<dbReference type="InterPro" id="IPR033738">
    <property type="entry name" value="AsnB_N"/>
</dbReference>
<dbReference type="RefSeq" id="WP_058467488.1">
    <property type="nucleotide sequence ID" value="NZ_CAAAIV010000106.1"/>
</dbReference>
<dbReference type="InterPro" id="IPR029055">
    <property type="entry name" value="Ntn_hydrolases_N"/>
</dbReference>
<evidence type="ECO:0000256" key="4">
    <source>
        <dbReference type="ARBA" id="ARBA00022741"/>
    </source>
</evidence>
<gene>
    <name evidence="12" type="primary">asnB</name>
    <name evidence="12" type="ORF">NCTC11401_00165</name>
    <name evidence="11" type="ORF">SAMN05421777_11095</name>
</gene>
<dbReference type="AlphaFoldDB" id="A0A377GFL3"/>
<accession>A0A377GFL3</accession>
<dbReference type="PANTHER" id="PTHR43284">
    <property type="entry name" value="ASPARAGINE SYNTHETASE (GLUTAMINE-HYDROLYZING)"/>
    <property type="match status" value="1"/>
</dbReference>
<evidence type="ECO:0000256" key="6">
    <source>
        <dbReference type="ARBA" id="ARBA00022962"/>
    </source>
</evidence>